<reference evidence="3 4" key="1">
    <citation type="submission" date="2016-10" db="EMBL/GenBank/DDBJ databases">
        <authorList>
            <person name="de Groot N.N."/>
        </authorList>
    </citation>
    <scope>NUCLEOTIDE SEQUENCE [LARGE SCALE GENOMIC DNA]</scope>
    <source>
        <strain evidence="3 4">DSM 44637</strain>
    </source>
</reference>
<evidence type="ECO:0000256" key="1">
    <source>
        <dbReference type="SAM" id="Phobius"/>
    </source>
</evidence>
<organism evidence="3 4">
    <name type="scientific">Amycolatopsis rubida</name>
    <dbReference type="NCBI Taxonomy" id="112413"/>
    <lineage>
        <taxon>Bacteria</taxon>
        <taxon>Bacillati</taxon>
        <taxon>Actinomycetota</taxon>
        <taxon>Actinomycetes</taxon>
        <taxon>Pseudonocardiales</taxon>
        <taxon>Pseudonocardiaceae</taxon>
        <taxon>Amycolatopsis</taxon>
    </lineage>
</organism>
<dbReference type="RefSeq" id="WP_067576737.1">
    <property type="nucleotide sequence ID" value="NZ_FOWC01000001.1"/>
</dbReference>
<evidence type="ECO:0000313" key="3">
    <source>
        <dbReference type="EMBL" id="SFO36309.1"/>
    </source>
</evidence>
<feature type="transmembrane region" description="Helical" evidence="1">
    <location>
        <begin position="135"/>
        <end position="155"/>
    </location>
</feature>
<feature type="transmembrane region" description="Helical" evidence="1">
    <location>
        <begin position="97"/>
        <end position="123"/>
    </location>
</feature>
<evidence type="ECO:0000313" key="2">
    <source>
        <dbReference type="EMBL" id="NEC62576.1"/>
    </source>
</evidence>
<feature type="transmembrane region" description="Helical" evidence="1">
    <location>
        <begin position="59"/>
        <end position="85"/>
    </location>
</feature>
<reference evidence="2 5" key="2">
    <citation type="submission" date="2020-01" db="EMBL/GenBank/DDBJ databases">
        <title>Insect and environment-associated Actinomycetes.</title>
        <authorList>
            <person name="Currrie C."/>
            <person name="Chevrette M."/>
            <person name="Carlson C."/>
            <person name="Stubbendieck R."/>
            <person name="Wendt-Pienkowski E."/>
        </authorList>
    </citation>
    <scope>NUCLEOTIDE SEQUENCE [LARGE SCALE GENOMIC DNA]</scope>
    <source>
        <strain evidence="2 5">SID8386</strain>
    </source>
</reference>
<dbReference type="Proteomes" id="UP000199137">
    <property type="component" value="Unassembled WGS sequence"/>
</dbReference>
<evidence type="ECO:0000313" key="4">
    <source>
        <dbReference type="Proteomes" id="UP000199137"/>
    </source>
</evidence>
<proteinExistence type="predicted"/>
<keyword evidence="1" id="KW-0472">Membrane</keyword>
<evidence type="ECO:0000313" key="5">
    <source>
        <dbReference type="Proteomes" id="UP000470404"/>
    </source>
</evidence>
<name>A0A1I5GKB3_9PSEU</name>
<keyword evidence="1" id="KW-0812">Transmembrane</keyword>
<accession>A0A1I5GKB3</accession>
<feature type="transmembrane region" description="Helical" evidence="1">
    <location>
        <begin position="26"/>
        <end position="47"/>
    </location>
</feature>
<gene>
    <name evidence="2" type="ORF">G3I59_45025</name>
    <name evidence="3" type="ORF">SAMN05421854_1011653</name>
</gene>
<protein>
    <submittedName>
        <fullName evidence="3">Uncharacterized protein</fullName>
    </submittedName>
</protein>
<dbReference type="AlphaFoldDB" id="A0A1I5GKB3"/>
<dbReference type="EMBL" id="FOWC01000001">
    <property type="protein sequence ID" value="SFO36309.1"/>
    <property type="molecule type" value="Genomic_DNA"/>
</dbReference>
<keyword evidence="1" id="KW-1133">Transmembrane helix</keyword>
<sequence>MALRDPEAYRDIDLPTILRMERRLPWYGWPHLPLGLLVCVAAILAAYRVPVSNHLTTALVAGGGVVGGFSGYGCGLVMVSTPGLVQTGYLNWRRTRVLRVVLIVLGGLSAASMVVVVACHISLLAGASDQHPFRLSVQAGLYLVLVVANTVLAGLEAWQLSKVLREPVAEAVAEPAGPVRVRLG</sequence>
<dbReference type="OrthoDB" id="3617235at2"/>
<dbReference type="EMBL" id="JAAGNC010000214">
    <property type="protein sequence ID" value="NEC62576.1"/>
    <property type="molecule type" value="Genomic_DNA"/>
</dbReference>
<keyword evidence="5" id="KW-1185">Reference proteome</keyword>
<dbReference type="Proteomes" id="UP000470404">
    <property type="component" value="Unassembled WGS sequence"/>
</dbReference>